<sequence length="316" mass="33604">MPSTPASSMRFSATISTLRHAPAASRSRRLIAPAGPLTLGGRAEEGLGQWHVLGVDEVRERRPHEPVGVVAEDVAHRFGLPAHQAVRPDDRHEVAAVADERAQAVLAAALHRPLALGEDLPAAQPFEAQRQEQDDEQPESEGADEEDPGATQRVRDGGALGVDRGVDPPLDAFDARREDRLLEAVGALQVAALRARHRLAAGVDELRGVATQGLLGGDRDAAFVECRGGPAQFDDGPRGAHDHVGGELLAGPALPAQRRELLRRPADAFEFHLAAAVAVGVQARALSDGHHEDDDERGGDERQPLRPRADAPAHPS</sequence>
<feature type="region of interest" description="Disordered" evidence="1">
    <location>
        <begin position="127"/>
        <end position="168"/>
    </location>
</feature>
<dbReference type="Proteomes" id="UP001058860">
    <property type="component" value="Chromosome"/>
</dbReference>
<feature type="region of interest" description="Disordered" evidence="1">
    <location>
        <begin position="285"/>
        <end position="316"/>
    </location>
</feature>
<accession>A0ABY5PN68</accession>
<keyword evidence="3" id="KW-1185">Reference proteome</keyword>
<feature type="compositionally biased region" description="Basic and acidic residues" evidence="1">
    <location>
        <begin position="299"/>
        <end position="316"/>
    </location>
</feature>
<feature type="compositionally biased region" description="Acidic residues" evidence="1">
    <location>
        <begin position="133"/>
        <end position="148"/>
    </location>
</feature>
<dbReference type="EMBL" id="CP088295">
    <property type="protein sequence ID" value="UUY06166.1"/>
    <property type="molecule type" value="Genomic_DNA"/>
</dbReference>
<evidence type="ECO:0000313" key="3">
    <source>
        <dbReference type="Proteomes" id="UP001058860"/>
    </source>
</evidence>
<evidence type="ECO:0000313" key="2">
    <source>
        <dbReference type="EMBL" id="UUY06166.1"/>
    </source>
</evidence>
<name>A0ABY5PN68_9ACTN</name>
<protein>
    <submittedName>
        <fullName evidence="2">Uncharacterized protein</fullName>
    </submittedName>
</protein>
<gene>
    <name evidence="2" type="ORF">LRS13_11840</name>
</gene>
<reference evidence="3" key="1">
    <citation type="submission" date="2021-11" db="EMBL/GenBank/DDBJ databases">
        <title>Cultivation dependent microbiological survey of springs from the worlds oldest radium mine currently devoted to the extraction of radon-saturated water.</title>
        <authorList>
            <person name="Kapinusova G."/>
            <person name="Smrhova T."/>
            <person name="Strejcek M."/>
            <person name="Suman J."/>
            <person name="Jani K."/>
            <person name="Pajer P."/>
            <person name="Uhlik O."/>
        </authorList>
    </citation>
    <scope>NUCLEOTIDE SEQUENCE [LARGE SCALE GENOMIC DNA]</scope>
    <source>
        <strain evidence="3">J379</strain>
    </source>
</reference>
<proteinExistence type="predicted"/>
<organism evidence="2 3">
    <name type="scientific">Svornostia abyssi</name>
    <dbReference type="NCBI Taxonomy" id="2898438"/>
    <lineage>
        <taxon>Bacteria</taxon>
        <taxon>Bacillati</taxon>
        <taxon>Actinomycetota</taxon>
        <taxon>Thermoleophilia</taxon>
        <taxon>Solirubrobacterales</taxon>
        <taxon>Baekduiaceae</taxon>
        <taxon>Svornostia</taxon>
    </lineage>
</organism>
<evidence type="ECO:0000256" key="1">
    <source>
        <dbReference type="SAM" id="MobiDB-lite"/>
    </source>
</evidence>